<dbReference type="InParanoid" id="E9I4Z4"/>
<dbReference type="EMBL" id="GL735296">
    <property type="protein sequence ID" value="EFX60936.1"/>
    <property type="molecule type" value="Genomic_DNA"/>
</dbReference>
<keyword evidence="1" id="KW-0732">Signal</keyword>
<dbReference type="KEGG" id="dpx:DAPPUDRAFT_274972"/>
<evidence type="ECO:0000313" key="3">
    <source>
        <dbReference type="Proteomes" id="UP000000305"/>
    </source>
</evidence>
<keyword evidence="3" id="KW-1185">Reference proteome</keyword>
<accession>E9I4Z4</accession>
<reference evidence="2 3" key="1">
    <citation type="journal article" date="2011" name="Science">
        <title>The ecoresponsive genome of Daphnia pulex.</title>
        <authorList>
            <person name="Colbourne J.K."/>
            <person name="Pfrender M.E."/>
            <person name="Gilbert D."/>
            <person name="Thomas W.K."/>
            <person name="Tucker A."/>
            <person name="Oakley T.H."/>
            <person name="Tokishita S."/>
            <person name="Aerts A."/>
            <person name="Arnold G.J."/>
            <person name="Basu M.K."/>
            <person name="Bauer D.J."/>
            <person name="Caceres C.E."/>
            <person name="Carmel L."/>
            <person name="Casola C."/>
            <person name="Choi J.H."/>
            <person name="Detter J.C."/>
            <person name="Dong Q."/>
            <person name="Dusheyko S."/>
            <person name="Eads B.D."/>
            <person name="Frohlich T."/>
            <person name="Geiler-Samerotte K.A."/>
            <person name="Gerlach D."/>
            <person name="Hatcher P."/>
            <person name="Jogdeo S."/>
            <person name="Krijgsveld J."/>
            <person name="Kriventseva E.V."/>
            <person name="Kultz D."/>
            <person name="Laforsch C."/>
            <person name="Lindquist E."/>
            <person name="Lopez J."/>
            <person name="Manak J.R."/>
            <person name="Muller J."/>
            <person name="Pangilinan J."/>
            <person name="Patwardhan R.P."/>
            <person name="Pitluck S."/>
            <person name="Pritham E.J."/>
            <person name="Rechtsteiner A."/>
            <person name="Rho M."/>
            <person name="Rogozin I.B."/>
            <person name="Sakarya O."/>
            <person name="Salamov A."/>
            <person name="Schaack S."/>
            <person name="Shapiro H."/>
            <person name="Shiga Y."/>
            <person name="Skalitzky C."/>
            <person name="Smith Z."/>
            <person name="Souvorov A."/>
            <person name="Sung W."/>
            <person name="Tang Z."/>
            <person name="Tsuchiya D."/>
            <person name="Tu H."/>
            <person name="Vos H."/>
            <person name="Wang M."/>
            <person name="Wolf Y.I."/>
            <person name="Yamagata H."/>
            <person name="Yamada T."/>
            <person name="Ye Y."/>
            <person name="Shaw J.R."/>
            <person name="Andrews J."/>
            <person name="Crease T.J."/>
            <person name="Tang H."/>
            <person name="Lucas S.M."/>
            <person name="Robertson H.M."/>
            <person name="Bork P."/>
            <person name="Koonin E.V."/>
            <person name="Zdobnov E.M."/>
            <person name="Grigoriev I.V."/>
            <person name="Lynch M."/>
            <person name="Boore J.L."/>
        </authorList>
    </citation>
    <scope>NUCLEOTIDE SEQUENCE [LARGE SCALE GENOMIC DNA]</scope>
</reference>
<gene>
    <name evidence="2" type="ORF">DAPPUDRAFT_274972</name>
</gene>
<organism evidence="2 3">
    <name type="scientific">Daphnia pulex</name>
    <name type="common">Water flea</name>
    <dbReference type="NCBI Taxonomy" id="6669"/>
    <lineage>
        <taxon>Eukaryota</taxon>
        <taxon>Metazoa</taxon>
        <taxon>Ecdysozoa</taxon>
        <taxon>Arthropoda</taxon>
        <taxon>Crustacea</taxon>
        <taxon>Branchiopoda</taxon>
        <taxon>Diplostraca</taxon>
        <taxon>Cladocera</taxon>
        <taxon>Anomopoda</taxon>
        <taxon>Daphniidae</taxon>
        <taxon>Daphnia</taxon>
    </lineage>
</organism>
<evidence type="ECO:0000256" key="1">
    <source>
        <dbReference type="SAM" id="SignalP"/>
    </source>
</evidence>
<sequence length="68" mass="7213">MAVQVFLILTAIIALFVLGLRTELYEMGASAAEAITGPTSKENDNWPHCNTSAPKCAATLYDRSVVAG</sequence>
<name>E9I4Z4_DAPPU</name>
<proteinExistence type="predicted"/>
<feature type="chain" id="PRO_5003238699" evidence="1">
    <location>
        <begin position="20"/>
        <end position="68"/>
    </location>
</feature>
<protein>
    <submittedName>
        <fullName evidence="2">Uncharacterized protein</fullName>
    </submittedName>
</protein>
<feature type="signal peptide" evidence="1">
    <location>
        <begin position="1"/>
        <end position="19"/>
    </location>
</feature>
<feature type="non-terminal residue" evidence="2">
    <location>
        <position position="68"/>
    </location>
</feature>
<dbReference type="AlphaFoldDB" id="E9I4Z4"/>
<dbReference type="Proteomes" id="UP000000305">
    <property type="component" value="Unassembled WGS sequence"/>
</dbReference>
<dbReference type="HOGENOM" id="CLU_2819865_0_0_1"/>
<evidence type="ECO:0000313" key="2">
    <source>
        <dbReference type="EMBL" id="EFX60936.1"/>
    </source>
</evidence>